<keyword evidence="1" id="KW-0238">DNA-binding</keyword>
<evidence type="ECO:0000313" key="5">
    <source>
        <dbReference type="Proteomes" id="UP000194945"/>
    </source>
</evidence>
<dbReference type="PANTHER" id="PTHR30204">
    <property type="entry name" value="REDOX-CYCLING DRUG-SENSING TRANSCRIPTIONAL ACTIVATOR SOXR"/>
    <property type="match status" value="1"/>
</dbReference>
<dbReference type="Pfam" id="PF06445">
    <property type="entry name" value="GyrI-like"/>
    <property type="match status" value="1"/>
</dbReference>
<reference evidence="4 5" key="1">
    <citation type="submission" date="2016-10" db="EMBL/GenBank/DDBJ databases">
        <title>Comparative genomics of Bacillus thuringiensis reveals a path to pathogens against multiple invertebrate hosts.</title>
        <authorList>
            <person name="Zheng J."/>
            <person name="Gao Q."/>
            <person name="Liu H."/>
            <person name="Peng D."/>
            <person name="Ruan L."/>
            <person name="Sun M."/>
        </authorList>
    </citation>
    <scope>NUCLEOTIDE SEQUENCE [LARGE SCALE GENOMIC DNA]</scope>
    <source>
        <strain evidence="4">BGSC 4BK1</strain>
    </source>
</reference>
<dbReference type="Gene3D" id="1.10.1660.10">
    <property type="match status" value="1"/>
</dbReference>
<protein>
    <submittedName>
        <fullName evidence="4">MerR family transcriptional regulator</fullName>
    </submittedName>
</protein>
<gene>
    <name evidence="4" type="ORF">BK730_02845</name>
</gene>
<dbReference type="GO" id="GO:0003700">
    <property type="term" value="F:DNA-binding transcription factor activity"/>
    <property type="evidence" value="ECO:0007669"/>
    <property type="project" value="InterPro"/>
</dbReference>
<dbReference type="RefSeq" id="WP_088092139.1">
    <property type="nucleotide sequence ID" value="NZ_JARMNH010000051.1"/>
</dbReference>
<feature type="coiled-coil region" evidence="2">
    <location>
        <begin position="78"/>
        <end position="112"/>
    </location>
</feature>
<dbReference type="Pfam" id="PF13411">
    <property type="entry name" value="MerR_1"/>
    <property type="match status" value="1"/>
</dbReference>
<dbReference type="SMART" id="SM00422">
    <property type="entry name" value="HTH_MERR"/>
    <property type="match status" value="1"/>
</dbReference>
<sequence length="283" mass="33398">MYTVGQFSKICNISIKTLHYYDEISLLKPAYVNPINDYRYYSYDQIKKIYIIGKLKEYEIPLQVIKRMLGSNDTFFWENVLHEQINLLEQKIMEFKKNIKDIKTTLNQVKSNNPIVSVSTVSDCFFEDREETYLYGIRSMITLEEIDWQVKKLFEDIYIYGLETNGKLMAFFHNDKIVSNLVDVEVCIPIKKIDKQQISGVRILPGGMHICTIVEGPYSELHVGHSRVKDYIERHGYKIKSTPFEIYEEGLILLTKRKREIKPDIYRNPLTFITKICFPIFND</sequence>
<dbReference type="Proteomes" id="UP000194945">
    <property type="component" value="Unassembled WGS sequence"/>
</dbReference>
<dbReference type="EMBL" id="NFDE01000008">
    <property type="protein sequence ID" value="OTX96441.1"/>
    <property type="molecule type" value="Genomic_DNA"/>
</dbReference>
<evidence type="ECO:0000256" key="2">
    <source>
        <dbReference type="SAM" id="Coils"/>
    </source>
</evidence>
<dbReference type="SUPFAM" id="SSF55136">
    <property type="entry name" value="Probable bacterial effector-binding domain"/>
    <property type="match status" value="1"/>
</dbReference>
<evidence type="ECO:0000259" key="3">
    <source>
        <dbReference type="PROSITE" id="PS50937"/>
    </source>
</evidence>
<accession>A0A242ZM59</accession>
<dbReference type="PROSITE" id="PS50937">
    <property type="entry name" value="HTH_MERR_2"/>
    <property type="match status" value="1"/>
</dbReference>
<dbReference type="AlphaFoldDB" id="A0A242ZM59"/>
<dbReference type="Gene3D" id="3.20.80.10">
    <property type="entry name" value="Regulatory factor, effector binding domain"/>
    <property type="match status" value="1"/>
</dbReference>
<feature type="domain" description="HTH merR-type" evidence="3">
    <location>
        <begin position="1"/>
        <end position="71"/>
    </location>
</feature>
<dbReference type="InterPro" id="IPR047057">
    <property type="entry name" value="MerR_fam"/>
</dbReference>
<comment type="caution">
    <text evidence="4">The sequence shown here is derived from an EMBL/GenBank/DDBJ whole genome shotgun (WGS) entry which is preliminary data.</text>
</comment>
<evidence type="ECO:0000313" key="4">
    <source>
        <dbReference type="EMBL" id="OTX96441.1"/>
    </source>
</evidence>
<dbReference type="InterPro" id="IPR000551">
    <property type="entry name" value="MerR-type_HTH_dom"/>
</dbReference>
<dbReference type="InterPro" id="IPR011256">
    <property type="entry name" value="Reg_factor_effector_dom_sf"/>
</dbReference>
<evidence type="ECO:0000256" key="1">
    <source>
        <dbReference type="ARBA" id="ARBA00023125"/>
    </source>
</evidence>
<keyword evidence="2" id="KW-0175">Coiled coil</keyword>
<dbReference type="GO" id="GO:0003677">
    <property type="term" value="F:DNA binding"/>
    <property type="evidence" value="ECO:0007669"/>
    <property type="project" value="UniProtKB-KW"/>
</dbReference>
<dbReference type="SUPFAM" id="SSF46955">
    <property type="entry name" value="Putative DNA-binding domain"/>
    <property type="match status" value="1"/>
</dbReference>
<dbReference type="InterPro" id="IPR009061">
    <property type="entry name" value="DNA-bd_dom_put_sf"/>
</dbReference>
<proteinExistence type="predicted"/>
<name>A0A242ZM59_9BACI</name>
<dbReference type="PANTHER" id="PTHR30204:SF97">
    <property type="entry name" value="MERR FAMILY REGULATORY PROTEIN"/>
    <property type="match status" value="1"/>
</dbReference>
<organism evidence="4 5">
    <name type="scientific">Bacillus wiedmannii</name>
    <dbReference type="NCBI Taxonomy" id="1890302"/>
    <lineage>
        <taxon>Bacteria</taxon>
        <taxon>Bacillati</taxon>
        <taxon>Bacillota</taxon>
        <taxon>Bacilli</taxon>
        <taxon>Bacillales</taxon>
        <taxon>Bacillaceae</taxon>
        <taxon>Bacillus</taxon>
        <taxon>Bacillus cereus group</taxon>
    </lineage>
</organism>
<dbReference type="InterPro" id="IPR029442">
    <property type="entry name" value="GyrI-like"/>
</dbReference>